<keyword evidence="1" id="KW-1133">Transmembrane helix</keyword>
<evidence type="ECO:0000313" key="2">
    <source>
        <dbReference type="EMBL" id="KAH7309491.1"/>
    </source>
</evidence>
<keyword evidence="1" id="KW-0812">Transmembrane</keyword>
<dbReference type="AlphaFoldDB" id="A0A8K0SJN1"/>
<name>A0A8K0SJN1_9HYPO</name>
<dbReference type="EMBL" id="JAGPNK010000013">
    <property type="protein sequence ID" value="KAH7309491.1"/>
    <property type="molecule type" value="Genomic_DNA"/>
</dbReference>
<evidence type="ECO:0000256" key="1">
    <source>
        <dbReference type="SAM" id="Phobius"/>
    </source>
</evidence>
<proteinExistence type="predicted"/>
<reference evidence="2" key="1">
    <citation type="journal article" date="2021" name="Nat. Commun.">
        <title>Genetic determinants of endophytism in the Arabidopsis root mycobiome.</title>
        <authorList>
            <person name="Mesny F."/>
            <person name="Miyauchi S."/>
            <person name="Thiergart T."/>
            <person name="Pickel B."/>
            <person name="Atanasova L."/>
            <person name="Karlsson M."/>
            <person name="Huettel B."/>
            <person name="Barry K.W."/>
            <person name="Haridas S."/>
            <person name="Chen C."/>
            <person name="Bauer D."/>
            <person name="Andreopoulos W."/>
            <person name="Pangilinan J."/>
            <person name="LaButti K."/>
            <person name="Riley R."/>
            <person name="Lipzen A."/>
            <person name="Clum A."/>
            <person name="Drula E."/>
            <person name="Henrissat B."/>
            <person name="Kohler A."/>
            <person name="Grigoriev I.V."/>
            <person name="Martin F.M."/>
            <person name="Hacquard S."/>
        </authorList>
    </citation>
    <scope>NUCLEOTIDE SEQUENCE</scope>
    <source>
        <strain evidence="2">MPI-CAGE-CH-0235</strain>
    </source>
</reference>
<keyword evidence="1" id="KW-0472">Membrane</keyword>
<evidence type="ECO:0000313" key="3">
    <source>
        <dbReference type="Proteomes" id="UP000813444"/>
    </source>
</evidence>
<dbReference type="Proteomes" id="UP000813444">
    <property type="component" value="Unassembled WGS sequence"/>
</dbReference>
<feature type="transmembrane region" description="Helical" evidence="1">
    <location>
        <begin position="57"/>
        <end position="78"/>
    </location>
</feature>
<accession>A0A8K0SJN1</accession>
<organism evidence="2 3">
    <name type="scientific">Stachybotrys elegans</name>
    <dbReference type="NCBI Taxonomy" id="80388"/>
    <lineage>
        <taxon>Eukaryota</taxon>
        <taxon>Fungi</taxon>
        <taxon>Dikarya</taxon>
        <taxon>Ascomycota</taxon>
        <taxon>Pezizomycotina</taxon>
        <taxon>Sordariomycetes</taxon>
        <taxon>Hypocreomycetidae</taxon>
        <taxon>Hypocreales</taxon>
        <taxon>Stachybotryaceae</taxon>
        <taxon>Stachybotrys</taxon>
    </lineage>
</organism>
<feature type="transmembrane region" description="Helical" evidence="1">
    <location>
        <begin position="32"/>
        <end position="50"/>
    </location>
</feature>
<sequence>MPKLLAHHIDSTKNASGPVVGQPASFLVLPRYLPGIGPLSCSMLVVYIFTLPHQAHIMILLVSVTQPTANMSAIFVILPGCAIPRGTFDLTTNRASRLSLGAYGPS</sequence>
<keyword evidence="3" id="KW-1185">Reference proteome</keyword>
<comment type="caution">
    <text evidence="2">The sequence shown here is derived from an EMBL/GenBank/DDBJ whole genome shotgun (WGS) entry which is preliminary data.</text>
</comment>
<protein>
    <submittedName>
        <fullName evidence="2">Uncharacterized protein</fullName>
    </submittedName>
</protein>
<gene>
    <name evidence="2" type="ORF">B0I35DRAFT_440111</name>
</gene>